<dbReference type="Proteomes" id="UP000034076">
    <property type="component" value="Unassembled WGS sequence"/>
</dbReference>
<comment type="caution">
    <text evidence="1">The sequence shown here is derived from an EMBL/GenBank/DDBJ whole genome shotgun (WGS) entry which is preliminary data.</text>
</comment>
<evidence type="ECO:0000313" key="1">
    <source>
        <dbReference type="EMBL" id="KKI51752.1"/>
    </source>
</evidence>
<reference evidence="1 2" key="1">
    <citation type="submission" date="2015-04" db="EMBL/GenBank/DDBJ databases">
        <title>Draft genome sequence of bacteremic isolate Catabacter hongkongensis type strain HKU16T.</title>
        <authorList>
            <person name="Lau S.K."/>
            <person name="Teng J.L."/>
            <person name="Huang Y."/>
            <person name="Curreem S.O."/>
            <person name="Tsui S.K."/>
            <person name="Woo P.C."/>
        </authorList>
    </citation>
    <scope>NUCLEOTIDE SEQUENCE [LARGE SCALE GENOMIC DNA]</scope>
    <source>
        <strain evidence="1 2">HKU16</strain>
    </source>
</reference>
<dbReference type="AlphaFoldDB" id="A0A0M2NMV5"/>
<evidence type="ECO:0000313" key="2">
    <source>
        <dbReference type="Proteomes" id="UP000034076"/>
    </source>
</evidence>
<proteinExistence type="predicted"/>
<organism evidence="1 2">
    <name type="scientific">Christensenella hongkongensis</name>
    <dbReference type="NCBI Taxonomy" id="270498"/>
    <lineage>
        <taxon>Bacteria</taxon>
        <taxon>Bacillati</taxon>
        <taxon>Bacillota</taxon>
        <taxon>Clostridia</taxon>
        <taxon>Christensenellales</taxon>
        <taxon>Christensenellaceae</taxon>
        <taxon>Christensenella</taxon>
    </lineage>
</organism>
<accession>A0A0M2NMV5</accession>
<dbReference type="EMBL" id="LAYJ01000068">
    <property type="protein sequence ID" value="KKI51752.1"/>
    <property type="molecule type" value="Genomic_DNA"/>
</dbReference>
<name>A0A0M2NMV5_9FIRM</name>
<dbReference type="STRING" id="270498.CHK_0919"/>
<gene>
    <name evidence="1" type="ORF">CHK_0919</name>
</gene>
<sequence length="49" mass="5744">MYLPILQAQNEKLFSKICIFNKGILLRFQMVCIRIDMLITVVKANDMIL</sequence>
<protein>
    <submittedName>
        <fullName evidence="1">Uncharacterized protein</fullName>
    </submittedName>
</protein>
<keyword evidence="2" id="KW-1185">Reference proteome</keyword>